<dbReference type="Proteomes" id="UP000198287">
    <property type="component" value="Unassembled WGS sequence"/>
</dbReference>
<evidence type="ECO:0000313" key="1">
    <source>
        <dbReference type="EMBL" id="OXA40813.1"/>
    </source>
</evidence>
<evidence type="ECO:0000313" key="2">
    <source>
        <dbReference type="Proteomes" id="UP000198287"/>
    </source>
</evidence>
<dbReference type="EMBL" id="LNIX01000032">
    <property type="protein sequence ID" value="OXA40813.1"/>
    <property type="molecule type" value="Genomic_DNA"/>
</dbReference>
<organism evidence="1 2">
    <name type="scientific">Folsomia candida</name>
    <name type="common">Springtail</name>
    <dbReference type="NCBI Taxonomy" id="158441"/>
    <lineage>
        <taxon>Eukaryota</taxon>
        <taxon>Metazoa</taxon>
        <taxon>Ecdysozoa</taxon>
        <taxon>Arthropoda</taxon>
        <taxon>Hexapoda</taxon>
        <taxon>Collembola</taxon>
        <taxon>Entomobryomorpha</taxon>
        <taxon>Isotomoidea</taxon>
        <taxon>Isotomidae</taxon>
        <taxon>Proisotominae</taxon>
        <taxon>Folsomia</taxon>
    </lineage>
</organism>
<name>A0A226D6P2_FOLCA</name>
<gene>
    <name evidence="1" type="ORF">Fcan01_24454</name>
</gene>
<comment type="caution">
    <text evidence="1">The sequence shown here is derived from an EMBL/GenBank/DDBJ whole genome shotgun (WGS) entry which is preliminary data.</text>
</comment>
<sequence>MPGLPCYYVCREVQPLGLTGGPPGGCWKSVAWSLARHDRHVVVAAKLVLGSFVSAVAQFVPNLGSFAPVFPQISCSVQVCEGVLPLLVCTACEGSEVCPRDLIKFPGDVGLADFCKTLASFLLSFRLSDKMRC</sequence>
<protein>
    <submittedName>
        <fullName evidence="1">Uncharacterized protein</fullName>
    </submittedName>
</protein>
<dbReference type="AlphaFoldDB" id="A0A226D6P2"/>
<keyword evidence="2" id="KW-1185">Reference proteome</keyword>
<proteinExistence type="predicted"/>
<reference evidence="1 2" key="1">
    <citation type="submission" date="2015-12" db="EMBL/GenBank/DDBJ databases">
        <title>The genome of Folsomia candida.</title>
        <authorList>
            <person name="Faddeeva A."/>
            <person name="Derks M.F."/>
            <person name="Anvar Y."/>
            <person name="Smit S."/>
            <person name="Van Straalen N."/>
            <person name="Roelofs D."/>
        </authorList>
    </citation>
    <scope>NUCLEOTIDE SEQUENCE [LARGE SCALE GENOMIC DNA]</scope>
    <source>
        <strain evidence="1 2">VU population</strain>
        <tissue evidence="1">Whole body</tissue>
    </source>
</reference>
<accession>A0A226D6P2</accession>